<dbReference type="PANTHER" id="PTHR33371">
    <property type="entry name" value="INTERMEMBRANE PHOSPHOLIPID TRANSPORT SYSTEM BINDING PROTEIN MLAD-RELATED"/>
    <property type="match status" value="1"/>
</dbReference>
<comment type="caution">
    <text evidence="3">The sequence shown here is derived from an EMBL/GenBank/DDBJ whole genome shotgun (WGS) entry which is preliminary data.</text>
</comment>
<dbReference type="Proteomes" id="UP001165576">
    <property type="component" value="Unassembled WGS sequence"/>
</dbReference>
<dbReference type="InterPro" id="IPR003399">
    <property type="entry name" value="Mce/MlaD"/>
</dbReference>
<evidence type="ECO:0000313" key="3">
    <source>
        <dbReference type="EMBL" id="MCX5617796.1"/>
    </source>
</evidence>
<organism evidence="3 4">
    <name type="scientific">Bombella pluederhausensis</name>
    <dbReference type="NCBI Taxonomy" id="2967336"/>
    <lineage>
        <taxon>Bacteria</taxon>
        <taxon>Pseudomonadati</taxon>
        <taxon>Pseudomonadota</taxon>
        <taxon>Alphaproteobacteria</taxon>
        <taxon>Acetobacterales</taxon>
        <taxon>Acetobacteraceae</taxon>
        <taxon>Bombella</taxon>
    </lineage>
</organism>
<gene>
    <name evidence="3" type="ORF">NQF86_03785</name>
</gene>
<accession>A0ABT3WFF1</accession>
<keyword evidence="1" id="KW-1133">Transmembrane helix</keyword>
<evidence type="ECO:0000259" key="2">
    <source>
        <dbReference type="Pfam" id="PF02470"/>
    </source>
</evidence>
<dbReference type="EMBL" id="JANIDY010000001">
    <property type="protein sequence ID" value="MCX5617796.1"/>
    <property type="molecule type" value="Genomic_DNA"/>
</dbReference>
<keyword evidence="4" id="KW-1185">Reference proteome</keyword>
<keyword evidence="1" id="KW-0472">Membrane</keyword>
<evidence type="ECO:0000256" key="1">
    <source>
        <dbReference type="SAM" id="Phobius"/>
    </source>
</evidence>
<feature type="transmembrane region" description="Helical" evidence="1">
    <location>
        <begin position="24"/>
        <end position="46"/>
    </location>
</feature>
<name>A0ABT3WFF1_9PROT</name>
<reference evidence="3" key="1">
    <citation type="submission" date="2022-07" db="EMBL/GenBank/DDBJ databases">
        <title>Bombella genomes.</title>
        <authorList>
            <person name="Harer L."/>
            <person name="Styblova S."/>
            <person name="Ehrmann M."/>
        </authorList>
    </citation>
    <scope>NUCLEOTIDE SEQUENCE</scope>
    <source>
        <strain evidence="3">TMW 2.2543</strain>
    </source>
</reference>
<dbReference type="Pfam" id="PF02470">
    <property type="entry name" value="MlaD"/>
    <property type="match status" value="1"/>
</dbReference>
<proteinExistence type="predicted"/>
<protein>
    <submittedName>
        <fullName evidence="3">MlaD family protein</fullName>
    </submittedName>
</protein>
<keyword evidence="1" id="KW-0812">Transmembrane</keyword>
<dbReference type="RefSeq" id="WP_266116259.1">
    <property type="nucleotide sequence ID" value="NZ_JANIDY010000001.1"/>
</dbReference>
<dbReference type="PANTHER" id="PTHR33371:SF4">
    <property type="entry name" value="INTERMEMBRANE PHOSPHOLIPID TRANSPORT SYSTEM BINDING PROTEIN MLAD"/>
    <property type="match status" value="1"/>
</dbReference>
<sequence length="165" mass="17174">MKLADRSMNFEVSMWAIIKGRGGAFIASSVVLLAAGGFVIYGMGLLKGPDRHMTSYHATFSSTNGLASGADVDLGGVTVGRVRSITLNPETAVVDVLFAVEDRLKLPVDTAVGIAAPTIGGDNALQILPGKESRTLVAGATILDARPLLSLEQQISNYIFGAGKL</sequence>
<feature type="domain" description="Mce/MlaD" evidence="2">
    <location>
        <begin position="55"/>
        <end position="130"/>
    </location>
</feature>
<evidence type="ECO:0000313" key="4">
    <source>
        <dbReference type="Proteomes" id="UP001165576"/>
    </source>
</evidence>
<dbReference type="InterPro" id="IPR052336">
    <property type="entry name" value="MlaD_Phospholipid_Transporter"/>
</dbReference>